<accession>A0A5B6TIN8</accession>
<gene>
    <name evidence="1" type="ORF">FOA19_01130</name>
</gene>
<reference evidence="1 2" key="1">
    <citation type="submission" date="2019-07" db="EMBL/GenBank/DDBJ databases">
        <title>Rufibacter sp. nov., isolated from lake sediment.</title>
        <authorList>
            <person name="Qu J.-H."/>
        </authorList>
    </citation>
    <scope>NUCLEOTIDE SEQUENCE [LARGE SCALE GENOMIC DNA]</scope>
    <source>
        <strain evidence="1 2">NBS58-1</strain>
    </source>
</reference>
<dbReference type="AlphaFoldDB" id="A0A5B6TIN8"/>
<evidence type="ECO:0008006" key="3">
    <source>
        <dbReference type="Google" id="ProtNLM"/>
    </source>
</evidence>
<comment type="caution">
    <text evidence="1">The sequence shown here is derived from an EMBL/GenBank/DDBJ whole genome shotgun (WGS) entry which is preliminary data.</text>
</comment>
<dbReference type="Proteomes" id="UP000324133">
    <property type="component" value="Unassembled WGS sequence"/>
</dbReference>
<dbReference type="RefSeq" id="WP_149088961.1">
    <property type="nucleotide sequence ID" value="NZ_VKKY01000001.1"/>
</dbReference>
<organism evidence="1 2">
    <name type="scientific">Rufibacter hautae</name>
    <dbReference type="NCBI Taxonomy" id="2595005"/>
    <lineage>
        <taxon>Bacteria</taxon>
        <taxon>Pseudomonadati</taxon>
        <taxon>Bacteroidota</taxon>
        <taxon>Cytophagia</taxon>
        <taxon>Cytophagales</taxon>
        <taxon>Hymenobacteraceae</taxon>
        <taxon>Rufibacter</taxon>
    </lineage>
</organism>
<sequence length="368" mass="42148">MRHRVSILAMVLLLPLLVALGGAGQPVKKQEPLVLKSEQLPFQTKEFYVAEVMDERPNTKAVAMLVPAATPTGAPQPVDFQGGSITAIKKYIKESFGHNPKARPIIMRLKEYQVVEKPAAGGRAEGQIQISAAFEVQREGKRLHLFNYKSGARYARPVNSITVVEPTLRKTLSESLRYLTGWIDKEAAHNEKLAREIKVDFEDHRVHLDDDTLFYDPNRPLRWSDFQGGSRLSQNFAASVFPGLSNDIQSTVENGVIHIKVNTKPYILRSLSKVLPDARNEYALNHEQRHFDILKLVSEHYKQRLRPEKLTLEDYESIIKYQYLEALWEMDRLQKAYDGETNHGLNRAAQEKWNQKIDQELRDLKVKQ</sequence>
<proteinExistence type="predicted"/>
<dbReference type="EMBL" id="VKKY01000001">
    <property type="protein sequence ID" value="KAA3439317.1"/>
    <property type="molecule type" value="Genomic_DNA"/>
</dbReference>
<name>A0A5B6TIN8_9BACT</name>
<evidence type="ECO:0000313" key="1">
    <source>
        <dbReference type="EMBL" id="KAA3439317.1"/>
    </source>
</evidence>
<evidence type="ECO:0000313" key="2">
    <source>
        <dbReference type="Proteomes" id="UP000324133"/>
    </source>
</evidence>
<keyword evidence="2" id="KW-1185">Reference proteome</keyword>
<dbReference type="OrthoDB" id="5431540at2"/>
<protein>
    <recommendedName>
        <fullName evidence="3">DUF922 domain-containing protein</fullName>
    </recommendedName>
</protein>